<comment type="caution">
    <text evidence="3">The sequence shown here is derived from an EMBL/GenBank/DDBJ whole genome shotgun (WGS) entry which is preliminary data.</text>
</comment>
<feature type="compositionally biased region" description="Polar residues" evidence="1">
    <location>
        <begin position="375"/>
        <end position="385"/>
    </location>
</feature>
<dbReference type="SUPFAM" id="SSF52540">
    <property type="entry name" value="P-loop containing nucleoside triphosphate hydrolases"/>
    <property type="match status" value="1"/>
</dbReference>
<dbReference type="InterPro" id="IPR027417">
    <property type="entry name" value="P-loop_NTPase"/>
</dbReference>
<dbReference type="GO" id="GO:0005524">
    <property type="term" value="F:ATP binding"/>
    <property type="evidence" value="ECO:0007669"/>
    <property type="project" value="InterPro"/>
</dbReference>
<dbReference type="Proteomes" id="UP001485043">
    <property type="component" value="Unassembled WGS sequence"/>
</dbReference>
<reference evidence="3 4" key="1">
    <citation type="journal article" date="2024" name="Nat. Commun.">
        <title>Phylogenomics reveals the evolutionary origins of lichenization in chlorophyte algae.</title>
        <authorList>
            <person name="Puginier C."/>
            <person name="Libourel C."/>
            <person name="Otte J."/>
            <person name="Skaloud P."/>
            <person name="Haon M."/>
            <person name="Grisel S."/>
            <person name="Petersen M."/>
            <person name="Berrin J.G."/>
            <person name="Delaux P.M."/>
            <person name="Dal Grande F."/>
            <person name="Keller J."/>
        </authorList>
    </citation>
    <scope>NUCLEOTIDE SEQUENCE [LARGE SCALE GENOMIC DNA]</scope>
    <source>
        <strain evidence="3 4">SAG 2523</strain>
    </source>
</reference>
<evidence type="ECO:0000256" key="1">
    <source>
        <dbReference type="SAM" id="MobiDB-lite"/>
    </source>
</evidence>
<proteinExistence type="predicted"/>
<feature type="compositionally biased region" description="Polar residues" evidence="1">
    <location>
        <begin position="140"/>
        <end position="150"/>
    </location>
</feature>
<gene>
    <name evidence="3" type="ORF">WJX84_008935</name>
</gene>
<sequence>MSRALARTLSRACCGRLLPSRFPSGPCRSRCLATYSLAATAQGSCLSQLTRGASSGSWGVPPGLAETILLCPGCRQPLSSSLSEAIEDDDGAVYEYECANCKSRCSRAALLNWNQHKPDEKGSRSVFMTVPAPQHGDSTEGCNLNDQGSPGPQHGLSGVLQVPLRSLESWPAGPRGAAGSELDGRQQEQQGDGSSDPGNKYVDPVADADAAATQRGFAEGFGAKMIHPQTTDAVPSFGGGTSNTQHNFRQFGSDLVLTPAQLVEGLDGYIVGQDEGKRTMAVSVHAHFKRIAFEARRKQATQAAERSSASVVAEQAARMEAQRAADATASQPSPSGATETTRPQGSQGASGQASSSGSAQPAPAVNRAVPAHFTQPGTAHSTGPPSTHADLLSRRPGPGTFAVGPIVPLANGPRMDAQQQLGQMLGAGPQQANSDGPLPLNHFARQRPSEREKPPPSLGERASAQGSFDIDDSLFGSPDDVELDKSNVLMLGPTGSGKTLLAKTMARIVNVPFAMADATTLTQAGYVGEDVESIIFKLLQNANNSVQDAQQGIVYIDEIDKIVKRSRTSALPGM</sequence>
<organism evidence="3 4">
    <name type="scientific">Apatococcus fuscideae</name>
    <dbReference type="NCBI Taxonomy" id="2026836"/>
    <lineage>
        <taxon>Eukaryota</taxon>
        <taxon>Viridiplantae</taxon>
        <taxon>Chlorophyta</taxon>
        <taxon>core chlorophytes</taxon>
        <taxon>Trebouxiophyceae</taxon>
        <taxon>Chlorellales</taxon>
        <taxon>Chlorellaceae</taxon>
        <taxon>Apatococcus</taxon>
    </lineage>
</organism>
<dbReference type="PANTHER" id="PTHR48102:SF7">
    <property type="entry name" value="ATP-DEPENDENT CLP PROTEASE ATP-BINDING SUBUNIT CLPX-LIKE, MITOCHONDRIAL"/>
    <property type="match status" value="1"/>
</dbReference>
<dbReference type="Pfam" id="PF07724">
    <property type="entry name" value="AAA_2"/>
    <property type="match status" value="1"/>
</dbReference>
<dbReference type="GO" id="GO:0016887">
    <property type="term" value="F:ATP hydrolysis activity"/>
    <property type="evidence" value="ECO:0007669"/>
    <property type="project" value="InterPro"/>
</dbReference>
<feature type="compositionally biased region" description="Low complexity" evidence="1">
    <location>
        <begin position="303"/>
        <end position="329"/>
    </location>
</feature>
<feature type="region of interest" description="Disordered" evidence="1">
    <location>
        <begin position="128"/>
        <end position="203"/>
    </location>
</feature>
<feature type="compositionally biased region" description="Polar residues" evidence="1">
    <location>
        <begin position="187"/>
        <end position="197"/>
    </location>
</feature>
<evidence type="ECO:0000313" key="3">
    <source>
        <dbReference type="EMBL" id="KAK9863450.1"/>
    </source>
</evidence>
<dbReference type="EMBL" id="JALJOV010000470">
    <property type="protein sequence ID" value="KAK9863450.1"/>
    <property type="molecule type" value="Genomic_DNA"/>
</dbReference>
<accession>A0AAW1T486</accession>
<evidence type="ECO:0000259" key="2">
    <source>
        <dbReference type="Pfam" id="PF07724"/>
    </source>
</evidence>
<dbReference type="PANTHER" id="PTHR48102">
    <property type="entry name" value="ATP-DEPENDENT CLP PROTEASE ATP-BINDING SUBUNIT CLPX-LIKE, MITOCHONDRIAL-RELATED"/>
    <property type="match status" value="1"/>
</dbReference>
<dbReference type="InterPro" id="IPR003959">
    <property type="entry name" value="ATPase_AAA_core"/>
</dbReference>
<feature type="domain" description="ATPase AAA-type core" evidence="2">
    <location>
        <begin position="485"/>
        <end position="563"/>
    </location>
</feature>
<dbReference type="InterPro" id="IPR050052">
    <property type="entry name" value="ATP-dep_Clp_protease_ClpX"/>
</dbReference>
<feature type="compositionally biased region" description="Low complexity" evidence="1">
    <location>
        <begin position="343"/>
        <end position="364"/>
    </location>
</feature>
<feature type="region of interest" description="Disordered" evidence="1">
    <location>
        <begin position="303"/>
        <end position="413"/>
    </location>
</feature>
<dbReference type="Gene3D" id="3.40.50.300">
    <property type="entry name" value="P-loop containing nucleotide triphosphate hydrolases"/>
    <property type="match status" value="1"/>
</dbReference>
<evidence type="ECO:0000313" key="4">
    <source>
        <dbReference type="Proteomes" id="UP001485043"/>
    </source>
</evidence>
<name>A0AAW1T486_9CHLO</name>
<feature type="compositionally biased region" description="Polar residues" evidence="1">
    <location>
        <begin position="330"/>
        <end position="342"/>
    </location>
</feature>
<dbReference type="GO" id="GO:0005759">
    <property type="term" value="C:mitochondrial matrix"/>
    <property type="evidence" value="ECO:0007669"/>
    <property type="project" value="TreeGrafter"/>
</dbReference>
<dbReference type="AlphaFoldDB" id="A0AAW1T486"/>
<feature type="region of interest" description="Disordered" evidence="1">
    <location>
        <begin position="425"/>
        <end position="476"/>
    </location>
</feature>
<dbReference type="GO" id="GO:0051603">
    <property type="term" value="P:proteolysis involved in protein catabolic process"/>
    <property type="evidence" value="ECO:0007669"/>
    <property type="project" value="TreeGrafter"/>
</dbReference>
<keyword evidence="4" id="KW-1185">Reference proteome</keyword>
<protein>
    <recommendedName>
        <fullName evidence="2">ATPase AAA-type core domain-containing protein</fullName>
    </recommendedName>
</protein>